<accession>A0A1Y4LAP9</accession>
<dbReference type="GO" id="GO:0002949">
    <property type="term" value="P:tRNA threonylcarbamoyladenosine modification"/>
    <property type="evidence" value="ECO:0007669"/>
    <property type="project" value="InterPro"/>
</dbReference>
<dbReference type="GO" id="GO:0005829">
    <property type="term" value="C:cytosol"/>
    <property type="evidence" value="ECO:0007669"/>
    <property type="project" value="TreeGrafter"/>
</dbReference>
<comment type="caution">
    <text evidence="2">The sequence shown here is derived from an EMBL/GenBank/DDBJ whole genome shotgun (WGS) entry which is preliminary data.</text>
</comment>
<proteinExistence type="predicted"/>
<sequence length="236" mass="24791">MKLLSFESSAVSAAVCLTDGEKVVASAFQNCGLTHSRTLLPMAEQLLSNVGLTPKELDGFAVASGPGSFTGIRIGVATVKGLAMGTGLPCVGVSTLEAMAWNLTGMTGTVSCVMDARAGQVYNARFRLNGVGAPERLTPDRALTIQALGEEIGQDGEILVGDGAYLCYTKLTEICPHLVLAPTHLIYPGAYGVAMAALQAFRDGKAVDAQRLDAVYLRKPQAEQMRDRKLNGGTNK</sequence>
<dbReference type="NCBIfam" id="TIGR03725">
    <property type="entry name" value="T6A_YeaZ"/>
    <property type="match status" value="1"/>
</dbReference>
<dbReference type="PANTHER" id="PTHR11735:SF11">
    <property type="entry name" value="TRNA THREONYLCARBAMOYLADENOSINE BIOSYNTHESIS PROTEIN TSAB"/>
    <property type="match status" value="1"/>
</dbReference>
<dbReference type="InterPro" id="IPR000905">
    <property type="entry name" value="Gcp-like_dom"/>
</dbReference>
<dbReference type="Pfam" id="PF00814">
    <property type="entry name" value="TsaD"/>
    <property type="match status" value="1"/>
</dbReference>
<dbReference type="GO" id="GO:0016740">
    <property type="term" value="F:transferase activity"/>
    <property type="evidence" value="ECO:0007669"/>
    <property type="project" value="UniProtKB-KW"/>
</dbReference>
<dbReference type="PANTHER" id="PTHR11735">
    <property type="entry name" value="TRNA N6-ADENOSINE THREONYLCARBAMOYLTRANSFERASE"/>
    <property type="match status" value="1"/>
</dbReference>
<organism evidence="2 3">
    <name type="scientific">Butyricicoccus pullicaecorum</name>
    <dbReference type="NCBI Taxonomy" id="501571"/>
    <lineage>
        <taxon>Bacteria</taxon>
        <taxon>Bacillati</taxon>
        <taxon>Bacillota</taxon>
        <taxon>Clostridia</taxon>
        <taxon>Eubacteriales</taxon>
        <taxon>Butyricicoccaceae</taxon>
        <taxon>Butyricicoccus</taxon>
    </lineage>
</organism>
<dbReference type="Gene3D" id="3.30.420.40">
    <property type="match status" value="2"/>
</dbReference>
<evidence type="ECO:0000313" key="3">
    <source>
        <dbReference type="Proteomes" id="UP000195897"/>
    </source>
</evidence>
<protein>
    <submittedName>
        <fullName evidence="2">tRNA (Adenosine(37)-N6)-threonylcarbamoyltransferase complex dimerization subunit type 1 TsaB</fullName>
    </submittedName>
</protein>
<keyword evidence="2" id="KW-0808">Transferase</keyword>
<dbReference type="InterPro" id="IPR022496">
    <property type="entry name" value="T6A_TsaB"/>
</dbReference>
<reference evidence="3" key="1">
    <citation type="submission" date="2017-04" db="EMBL/GenBank/DDBJ databases">
        <title>Function of individual gut microbiota members based on whole genome sequencing of pure cultures obtained from chicken caecum.</title>
        <authorList>
            <person name="Medvecky M."/>
            <person name="Cejkova D."/>
            <person name="Polansky O."/>
            <person name="Karasova D."/>
            <person name="Kubasova T."/>
            <person name="Cizek A."/>
            <person name="Rychlik I."/>
        </authorList>
    </citation>
    <scope>NUCLEOTIDE SEQUENCE [LARGE SCALE GENOMIC DNA]</scope>
    <source>
        <strain evidence="3">An180</strain>
    </source>
</reference>
<gene>
    <name evidence="2" type="ORF">B5F17_07015</name>
</gene>
<evidence type="ECO:0000313" key="2">
    <source>
        <dbReference type="EMBL" id="OUP52980.1"/>
    </source>
</evidence>
<dbReference type="Proteomes" id="UP000195897">
    <property type="component" value="Unassembled WGS sequence"/>
</dbReference>
<dbReference type="AlphaFoldDB" id="A0A1Y4LAP9"/>
<evidence type="ECO:0000259" key="1">
    <source>
        <dbReference type="Pfam" id="PF00814"/>
    </source>
</evidence>
<dbReference type="SUPFAM" id="SSF53067">
    <property type="entry name" value="Actin-like ATPase domain"/>
    <property type="match status" value="2"/>
</dbReference>
<dbReference type="CDD" id="cd24032">
    <property type="entry name" value="ASKHA_NBD_TsaB"/>
    <property type="match status" value="1"/>
</dbReference>
<name>A0A1Y4LAP9_9FIRM</name>
<dbReference type="EMBL" id="NFKK01000006">
    <property type="protein sequence ID" value="OUP52980.1"/>
    <property type="molecule type" value="Genomic_DNA"/>
</dbReference>
<dbReference type="RefSeq" id="WP_016149022.1">
    <property type="nucleotide sequence ID" value="NZ_CABKSA010000003.1"/>
</dbReference>
<feature type="domain" description="Gcp-like" evidence="1">
    <location>
        <begin position="34"/>
        <end position="130"/>
    </location>
</feature>
<dbReference type="InterPro" id="IPR043129">
    <property type="entry name" value="ATPase_NBD"/>
</dbReference>